<protein>
    <submittedName>
        <fullName evidence="1">Uncharacterized protein</fullName>
    </submittedName>
</protein>
<sequence length="10" mass="1214">MFPISKYIKS</sequence>
<reference evidence="1" key="1">
    <citation type="submission" date="2014-09" db="EMBL/GenBank/DDBJ databases">
        <authorList>
            <person name="Magalhaes I.L.F."/>
            <person name="Oliveira U."/>
            <person name="Santos F.R."/>
            <person name="Vidigal T.H.D.A."/>
            <person name="Brescovit A.D."/>
            <person name="Santos A.J."/>
        </authorList>
    </citation>
    <scope>NUCLEOTIDE SEQUENCE</scope>
    <source>
        <tissue evidence="1">Shoot tissue taken approximately 20 cm above the soil surface</tissue>
    </source>
</reference>
<evidence type="ECO:0000313" key="1">
    <source>
        <dbReference type="EMBL" id="JAD56553.1"/>
    </source>
</evidence>
<dbReference type="EMBL" id="GBRH01241342">
    <property type="protein sequence ID" value="JAD56553.1"/>
    <property type="molecule type" value="Transcribed_RNA"/>
</dbReference>
<organism evidence="1">
    <name type="scientific">Arundo donax</name>
    <name type="common">Giant reed</name>
    <name type="synonym">Donax arundinaceus</name>
    <dbReference type="NCBI Taxonomy" id="35708"/>
    <lineage>
        <taxon>Eukaryota</taxon>
        <taxon>Viridiplantae</taxon>
        <taxon>Streptophyta</taxon>
        <taxon>Embryophyta</taxon>
        <taxon>Tracheophyta</taxon>
        <taxon>Spermatophyta</taxon>
        <taxon>Magnoliopsida</taxon>
        <taxon>Liliopsida</taxon>
        <taxon>Poales</taxon>
        <taxon>Poaceae</taxon>
        <taxon>PACMAD clade</taxon>
        <taxon>Arundinoideae</taxon>
        <taxon>Arundineae</taxon>
        <taxon>Arundo</taxon>
    </lineage>
</organism>
<name>A0A0A9B349_ARUDO</name>
<reference evidence="1" key="2">
    <citation type="journal article" date="2015" name="Data Brief">
        <title>Shoot transcriptome of the giant reed, Arundo donax.</title>
        <authorList>
            <person name="Barrero R.A."/>
            <person name="Guerrero F.D."/>
            <person name="Moolhuijzen P."/>
            <person name="Goolsby J.A."/>
            <person name="Tidwell J."/>
            <person name="Bellgard S.E."/>
            <person name="Bellgard M.I."/>
        </authorList>
    </citation>
    <scope>NUCLEOTIDE SEQUENCE</scope>
    <source>
        <tissue evidence="1">Shoot tissue taken approximately 20 cm above the soil surface</tissue>
    </source>
</reference>
<accession>A0A0A9B349</accession>
<proteinExistence type="predicted"/>